<feature type="transmembrane region" description="Helical" evidence="1">
    <location>
        <begin position="81"/>
        <end position="105"/>
    </location>
</feature>
<keyword evidence="1" id="KW-0812">Transmembrane</keyword>
<dbReference type="AlphaFoldDB" id="A0A0F3GVL1"/>
<comment type="caution">
    <text evidence="2">The sequence shown here is derived from an EMBL/GenBank/DDBJ whole genome shotgun (WGS) entry which is preliminary data.</text>
</comment>
<feature type="transmembrane region" description="Helical" evidence="1">
    <location>
        <begin position="235"/>
        <end position="252"/>
    </location>
</feature>
<gene>
    <name evidence="2" type="ORF">MBAV_001798</name>
</gene>
<protein>
    <submittedName>
        <fullName evidence="2">Membrane protein</fullName>
    </submittedName>
</protein>
<evidence type="ECO:0000313" key="2">
    <source>
        <dbReference type="EMBL" id="KJU86009.1"/>
    </source>
</evidence>
<proteinExistence type="predicted"/>
<sequence length="410" mass="47117">MFTSREIALRNNRVENSVVTEEYQVGIKIIIMDKQIKKDAAIGLLTILTVLISVITIPILIPIAFIWSIGTLSNLKIAVNYVTWFASVFLMLTMFVVFRGTGFLFPAMNAEIMKTPSNRQLKKVAVFVLIGIGIIILLPTMFIWSLNKLFGLNISINYTMYFASAFLILILYITFNTIGPILSYKTAEEIAVMNRKQLRNERISMFIRRGVFLLLPIIFIWSLDTLFVLNIPTNYKTWFSSILLMLIAYMISDGLRNLFSNLSNDEVENSTEKYNNNKNKYEYRKEYNGKEEHEDGKMGTAKLFLIIRQGPQPSDIDIYKGYVMDNLLINRPLHIVKETQIHVMCVDKKIEQSRITTIVDDFMIEKGMLPLVSDKIMHTEDEDEYGYPVTLILVGSKSPDYMKIAANIEQ</sequence>
<evidence type="ECO:0000256" key="1">
    <source>
        <dbReference type="SAM" id="Phobius"/>
    </source>
</evidence>
<feature type="transmembrane region" description="Helical" evidence="1">
    <location>
        <begin position="205"/>
        <end position="223"/>
    </location>
</feature>
<keyword evidence="1" id="KW-1133">Transmembrane helix</keyword>
<organism evidence="2 3">
    <name type="scientific">Candidatus Magnetobacterium bavaricum</name>
    <dbReference type="NCBI Taxonomy" id="29290"/>
    <lineage>
        <taxon>Bacteria</taxon>
        <taxon>Pseudomonadati</taxon>
        <taxon>Nitrospirota</taxon>
        <taxon>Thermodesulfovibrionia</taxon>
        <taxon>Thermodesulfovibrionales</taxon>
        <taxon>Candidatus Magnetobacteriaceae</taxon>
        <taxon>Candidatus Magnetobacterium</taxon>
    </lineage>
</organism>
<feature type="transmembrane region" description="Helical" evidence="1">
    <location>
        <begin position="42"/>
        <end position="69"/>
    </location>
</feature>
<keyword evidence="3" id="KW-1185">Reference proteome</keyword>
<feature type="transmembrane region" description="Helical" evidence="1">
    <location>
        <begin position="158"/>
        <end position="184"/>
    </location>
</feature>
<dbReference type="EMBL" id="LACI01000776">
    <property type="protein sequence ID" value="KJU86009.1"/>
    <property type="molecule type" value="Genomic_DNA"/>
</dbReference>
<evidence type="ECO:0000313" key="3">
    <source>
        <dbReference type="Proteomes" id="UP000033423"/>
    </source>
</evidence>
<reference evidence="2 3" key="1">
    <citation type="submission" date="2015-02" db="EMBL/GenBank/DDBJ databases">
        <title>Single-cell genomics of uncultivated deep-branching MTB reveals a conserved set of magnetosome genes.</title>
        <authorList>
            <person name="Kolinko S."/>
            <person name="Richter M."/>
            <person name="Glockner F.O."/>
            <person name="Brachmann A."/>
            <person name="Schuler D."/>
        </authorList>
    </citation>
    <scope>NUCLEOTIDE SEQUENCE [LARGE SCALE GENOMIC DNA]</scope>
    <source>
        <strain evidence="2">TM-1</strain>
    </source>
</reference>
<feature type="transmembrane region" description="Helical" evidence="1">
    <location>
        <begin position="126"/>
        <end position="146"/>
    </location>
</feature>
<accession>A0A0F3GVL1</accession>
<keyword evidence="1" id="KW-0472">Membrane</keyword>
<dbReference type="Proteomes" id="UP000033423">
    <property type="component" value="Unassembled WGS sequence"/>
</dbReference>
<name>A0A0F3GVL1_9BACT</name>